<dbReference type="SMART" id="SM00257">
    <property type="entry name" value="LysM"/>
    <property type="match status" value="2"/>
</dbReference>
<dbReference type="PANTHER" id="PTHR34997:SF2">
    <property type="entry name" value="LYSM DOMAIN-CONTAINING PROTEIN-RELATED"/>
    <property type="match status" value="1"/>
</dbReference>
<evidence type="ECO:0000313" key="8">
    <source>
        <dbReference type="EMBL" id="KZL66539.1"/>
    </source>
</evidence>
<feature type="chain" id="PRO_5007878162" evidence="6">
    <location>
        <begin position="20"/>
        <end position="341"/>
    </location>
</feature>
<feature type="domain" description="LysM" evidence="7">
    <location>
        <begin position="214"/>
        <end position="260"/>
    </location>
</feature>
<protein>
    <submittedName>
        <fullName evidence="8">LysM domain-containing protein</fullName>
    </submittedName>
</protein>
<feature type="signal peptide" evidence="6">
    <location>
        <begin position="1"/>
        <end position="19"/>
    </location>
</feature>
<dbReference type="Pfam" id="PF01476">
    <property type="entry name" value="LysM"/>
    <property type="match status" value="2"/>
</dbReference>
<accession>A0A166P9X2</accession>
<keyword evidence="2 6" id="KW-0732">Signal</keyword>
<comment type="similarity">
    <text evidence="4">Belongs to the secreted LysM effector family.</text>
</comment>
<evidence type="ECO:0000256" key="6">
    <source>
        <dbReference type="SAM" id="SignalP"/>
    </source>
</evidence>
<evidence type="ECO:0000256" key="2">
    <source>
        <dbReference type="ARBA" id="ARBA00022729"/>
    </source>
</evidence>
<dbReference type="InterPro" id="IPR018392">
    <property type="entry name" value="LysM"/>
</dbReference>
<evidence type="ECO:0000256" key="5">
    <source>
        <dbReference type="SAM" id="MobiDB-lite"/>
    </source>
</evidence>
<feature type="compositionally biased region" description="Low complexity" evidence="5">
    <location>
        <begin position="93"/>
        <end position="111"/>
    </location>
</feature>
<comment type="caution">
    <text evidence="8">The sequence shown here is derived from an EMBL/GenBank/DDBJ whole genome shotgun (WGS) entry which is preliminary data.</text>
</comment>
<dbReference type="InterPro" id="IPR052210">
    <property type="entry name" value="LysM1-like"/>
</dbReference>
<evidence type="ECO:0000259" key="7">
    <source>
        <dbReference type="PROSITE" id="PS51782"/>
    </source>
</evidence>
<dbReference type="InterPro" id="IPR036779">
    <property type="entry name" value="LysM_dom_sf"/>
</dbReference>
<dbReference type="SUPFAM" id="SSF54106">
    <property type="entry name" value="LysM domain"/>
    <property type="match status" value="2"/>
</dbReference>
<reference evidence="8 9" key="1">
    <citation type="submission" date="2015-06" db="EMBL/GenBank/DDBJ databases">
        <title>Survival trade-offs in plant roots during colonization by closely related pathogenic and mutualistic fungi.</title>
        <authorList>
            <person name="Hacquard S."/>
            <person name="Kracher B."/>
            <person name="Hiruma K."/>
            <person name="Weinman A."/>
            <person name="Muench P."/>
            <person name="Garrido Oter R."/>
            <person name="Ver Loren van Themaat E."/>
            <person name="Dallerey J.-F."/>
            <person name="Damm U."/>
            <person name="Henrissat B."/>
            <person name="Lespinet O."/>
            <person name="Thon M."/>
            <person name="Kemen E."/>
            <person name="McHardy A.C."/>
            <person name="Schulze-Lefert P."/>
            <person name="O'Connell R.J."/>
        </authorList>
    </citation>
    <scope>NUCLEOTIDE SEQUENCE [LARGE SCALE GENOMIC DNA]</scope>
    <source>
        <strain evidence="8 9">0861</strain>
    </source>
</reference>
<dbReference type="PANTHER" id="PTHR34997">
    <property type="entry name" value="AM15"/>
    <property type="match status" value="1"/>
</dbReference>
<dbReference type="AlphaFoldDB" id="A0A166P9X2"/>
<keyword evidence="3" id="KW-0843">Virulence</keyword>
<feature type="domain" description="LysM" evidence="7">
    <location>
        <begin position="292"/>
        <end position="338"/>
    </location>
</feature>
<dbReference type="EMBL" id="LFIV01000172">
    <property type="protein sequence ID" value="KZL66539.1"/>
    <property type="molecule type" value="Genomic_DNA"/>
</dbReference>
<dbReference type="GO" id="GO:0008061">
    <property type="term" value="F:chitin binding"/>
    <property type="evidence" value="ECO:0007669"/>
    <property type="project" value="UniProtKB-KW"/>
</dbReference>
<dbReference type="PROSITE" id="PS51782">
    <property type="entry name" value="LYSM"/>
    <property type="match status" value="3"/>
</dbReference>
<gene>
    <name evidence="8" type="ORF">CT0861_06599</name>
</gene>
<dbReference type="STRING" id="708197.A0A166P9X2"/>
<dbReference type="CDD" id="cd00118">
    <property type="entry name" value="LysM"/>
    <property type="match status" value="2"/>
</dbReference>
<evidence type="ECO:0000256" key="4">
    <source>
        <dbReference type="ARBA" id="ARBA00044955"/>
    </source>
</evidence>
<feature type="domain" description="LysM" evidence="7">
    <location>
        <begin position="130"/>
        <end position="176"/>
    </location>
</feature>
<feature type="region of interest" description="Disordered" evidence="5">
    <location>
        <begin position="93"/>
        <end position="116"/>
    </location>
</feature>
<keyword evidence="9" id="KW-1185">Reference proteome</keyword>
<evidence type="ECO:0000313" key="9">
    <source>
        <dbReference type="Proteomes" id="UP000076552"/>
    </source>
</evidence>
<keyword evidence="1" id="KW-0147">Chitin-binding</keyword>
<name>A0A166P9X2_9PEZI</name>
<organism evidence="8 9">
    <name type="scientific">Colletotrichum tofieldiae</name>
    <dbReference type="NCBI Taxonomy" id="708197"/>
    <lineage>
        <taxon>Eukaryota</taxon>
        <taxon>Fungi</taxon>
        <taxon>Dikarya</taxon>
        <taxon>Ascomycota</taxon>
        <taxon>Pezizomycotina</taxon>
        <taxon>Sordariomycetes</taxon>
        <taxon>Hypocreomycetidae</taxon>
        <taxon>Glomerellales</taxon>
        <taxon>Glomerellaceae</taxon>
        <taxon>Colletotrichum</taxon>
        <taxon>Colletotrichum spaethianum species complex</taxon>
    </lineage>
</organism>
<proteinExistence type="inferred from homology"/>
<dbReference type="Gene3D" id="3.10.350.10">
    <property type="entry name" value="LysM domain"/>
    <property type="match status" value="4"/>
</dbReference>
<dbReference type="Proteomes" id="UP000076552">
    <property type="component" value="Unassembled WGS sequence"/>
</dbReference>
<sequence>MHWLQTVVLSLAGAQLGHCLVARRIGARGEDPNYPYDPATTRYCSYWLDHVADLPCNEIPIAWGFSLADFLRWNPSLAPDCKPLKNEWSYCVETTGEPTTPGDDPTPTDPGNGIETPVPYQSGMVSDCDEFYLIPQDSGCQAAADKNGITLADFIKWNPGVGATCSGLWADVYTCVSVIGHEPQPSAPATPTTPPNGITTPVPTQPELVGNCDKFHFVQQDQSCTDIARQYGISMTQFLAWNPKAGASCGGLWADAYACVSIIGHEPTPVQPGNGVATPSPIQSGMVTNCKTFHFVQSDESCRIIADKFGITVANFVAWNPAVGSSCAGLWANTYACIAVL</sequence>
<evidence type="ECO:0000256" key="3">
    <source>
        <dbReference type="ARBA" id="ARBA00023026"/>
    </source>
</evidence>
<evidence type="ECO:0000256" key="1">
    <source>
        <dbReference type="ARBA" id="ARBA00022669"/>
    </source>
</evidence>